<dbReference type="SUPFAM" id="SSF48439">
    <property type="entry name" value="Protein prenylyltransferase"/>
    <property type="match status" value="1"/>
</dbReference>
<evidence type="ECO:0000256" key="5">
    <source>
        <dbReference type="ARBA" id="ARBA00022679"/>
    </source>
</evidence>
<dbReference type="InterPro" id="IPR001611">
    <property type="entry name" value="Leu-rich_rpt"/>
</dbReference>
<evidence type="ECO:0000256" key="9">
    <source>
        <dbReference type="RuleBase" id="RU367120"/>
    </source>
</evidence>
<dbReference type="PROSITE" id="PS51147">
    <property type="entry name" value="PFTA"/>
    <property type="match status" value="5"/>
</dbReference>
<evidence type="ECO:0000256" key="7">
    <source>
        <dbReference type="ARBA" id="ARBA00031267"/>
    </source>
</evidence>
<dbReference type="GO" id="GO:0004663">
    <property type="term" value="F:Rab geranylgeranyltransferase activity"/>
    <property type="evidence" value="ECO:0007669"/>
    <property type="project" value="UniProtKB-UniRule"/>
</dbReference>
<dbReference type="InterPro" id="IPR032675">
    <property type="entry name" value="LRR_dom_sf"/>
</dbReference>
<dbReference type="EC" id="2.5.1.60" evidence="2 9"/>
<evidence type="ECO:0000256" key="2">
    <source>
        <dbReference type="ARBA" id="ARBA00012656"/>
    </source>
</evidence>
<evidence type="ECO:0000313" key="11">
    <source>
        <dbReference type="Proteomes" id="UP001152523"/>
    </source>
</evidence>
<reference evidence="10" key="1">
    <citation type="submission" date="2022-07" db="EMBL/GenBank/DDBJ databases">
        <authorList>
            <person name="Macas J."/>
            <person name="Novak P."/>
            <person name="Neumann P."/>
        </authorList>
    </citation>
    <scope>NUCLEOTIDE SEQUENCE</scope>
</reference>
<keyword evidence="5 9" id="KW-0808">Transferase</keyword>
<dbReference type="GO" id="GO:0097354">
    <property type="term" value="P:prenylation"/>
    <property type="evidence" value="ECO:0007669"/>
    <property type="project" value="UniProtKB-UniRule"/>
</dbReference>
<dbReference type="Pfam" id="PF01239">
    <property type="entry name" value="PPTA"/>
    <property type="match status" value="5"/>
</dbReference>
<keyword evidence="4 9" id="KW-0637">Prenyltransferase</keyword>
<evidence type="ECO:0000313" key="10">
    <source>
        <dbReference type="EMBL" id="CAH9065827.1"/>
    </source>
</evidence>
<dbReference type="PROSITE" id="PS51450">
    <property type="entry name" value="LRR"/>
    <property type="match status" value="1"/>
</dbReference>
<dbReference type="GO" id="GO:0005968">
    <property type="term" value="C:Rab-protein geranylgeranyltransferase complex"/>
    <property type="evidence" value="ECO:0007669"/>
    <property type="project" value="TreeGrafter"/>
</dbReference>
<protein>
    <recommendedName>
        <fullName evidence="3 9">Geranylgeranyl transferase type-2 subunit alpha</fullName>
        <ecNumber evidence="2 9">2.5.1.60</ecNumber>
    </recommendedName>
    <alternativeName>
        <fullName evidence="7 9">Geranylgeranyl transferase type II subunit alpha</fullName>
    </alternativeName>
</protein>
<evidence type="ECO:0000256" key="3">
    <source>
        <dbReference type="ARBA" id="ARBA00014772"/>
    </source>
</evidence>
<evidence type="ECO:0000256" key="8">
    <source>
        <dbReference type="ARBA" id="ARBA00047658"/>
    </source>
</evidence>
<dbReference type="EMBL" id="CAMAPF010000012">
    <property type="protein sequence ID" value="CAH9065827.1"/>
    <property type="molecule type" value="Genomic_DNA"/>
</dbReference>
<comment type="catalytic activity">
    <reaction evidence="8 9">
        <text>geranylgeranyl diphosphate + L-cysteinyl-[protein] = S-geranylgeranyl-L-cysteinyl-[protein] + diphosphate</text>
        <dbReference type="Rhea" id="RHEA:21240"/>
        <dbReference type="Rhea" id="RHEA-COMP:10131"/>
        <dbReference type="Rhea" id="RHEA-COMP:11537"/>
        <dbReference type="ChEBI" id="CHEBI:29950"/>
        <dbReference type="ChEBI" id="CHEBI:33019"/>
        <dbReference type="ChEBI" id="CHEBI:57533"/>
        <dbReference type="ChEBI" id="CHEBI:86021"/>
        <dbReference type="EC" id="2.5.1.60"/>
    </reaction>
</comment>
<comment type="function">
    <text evidence="9">Catalyzes the transfer of a geranyl-geranyl moiety from geranyl-geranyl pyrophosphate to cysteines occuring in specific C-terminal amino acid sequences.</text>
</comment>
<dbReference type="PANTHER" id="PTHR11129:SF2">
    <property type="entry name" value="GERANYLGERANYL TRANSFERASE TYPE-2 SUBUNIT ALPHA"/>
    <property type="match status" value="1"/>
</dbReference>
<dbReference type="FunFam" id="1.25.40.120:FF:000035">
    <property type="entry name" value="Geranylgeranyl transferase type-2 subunit alpha"/>
    <property type="match status" value="1"/>
</dbReference>
<keyword evidence="6" id="KW-0677">Repeat</keyword>
<evidence type="ECO:0000256" key="4">
    <source>
        <dbReference type="ARBA" id="ARBA00022602"/>
    </source>
</evidence>
<comment type="caution">
    <text evidence="10">The sequence shown here is derived from an EMBL/GenBank/DDBJ whole genome shotgun (WGS) entry which is preliminary data.</text>
</comment>
<sequence>MHGIPRRARSQDELQASAVKSANLRSLQAQFIHHHHNKIYNKEALEVSAKLLEVNPEHYTAWNYRKLAVEDRLHQSDNVNNEESIKTILDEELRLVENALRSNYKSYGAWYHRKWVLSKGHSSTDRELLLLAKFQKADSRNFHAWNYRRFITSLKKIPDKDELQYTTDMIKDDFSNYSAWHNRSVLLSRLLKEKAEGFFPKESVLTEEFEFVHNALFTDPDDQSGWFYHLWLLGQTVKKTNLLVSSWPPHDSSLHLSTDGLLDNNYILSSPRTLPLVLYFSEAVKNISSSTVKVECEGNLNTDISWRPLSGNGIGYAQAWLTYVRFPEDVQCLEFYNVKVTLFSSQGIVCLNGSVYMSGSTELTFTVHVPPKNSEHIPVENEERIFLTEEKFCRNETVSPQSVLFNASHQLRIPIDGKERDLDWKIQIVDSEIAHCRELLSLDNCKIGKLTLARLLMARDKLLSCDGTNAGNHYEEVLQLYDDLMRLDPPHIQHYKDEYSSVLLKHLFRNQKSLLECCRQYQEPSSIFHNYLCLRLNNLSLTRLGCFQKLLWVQILDLSCNQLRSIEGAGLEAMQQLVCLNLSENLLSSFTALEPLRQLRALKVLDISYNEIGSHSIDTKRYLCSSSPLCLSSGSTCNIEELVTTDYLQVLLVLKKMSLTQLDMVGNAVSDDEKLKLLLFELMPSLKWLDGLKLR</sequence>
<dbReference type="PANTHER" id="PTHR11129">
    <property type="entry name" value="PROTEIN FARNESYLTRANSFERASE ALPHA SUBUNIT/RAB GERANYLGERANYL TRANSFERASE ALPHA SUBUNIT"/>
    <property type="match status" value="1"/>
</dbReference>
<dbReference type="Gene3D" id="3.80.10.10">
    <property type="entry name" value="Ribonuclease Inhibitor"/>
    <property type="match status" value="1"/>
</dbReference>
<dbReference type="AlphaFoldDB" id="A0AAV0C379"/>
<name>A0AAV0C379_9ASTE</name>
<proteinExistence type="inferred from homology"/>
<comment type="similarity">
    <text evidence="1 9">Belongs to the protein prenyltransferase subunit alpha family.</text>
</comment>
<dbReference type="Gene3D" id="1.25.40.120">
    <property type="entry name" value="Protein prenylyltransferase"/>
    <property type="match status" value="1"/>
</dbReference>
<keyword evidence="11" id="KW-1185">Reference proteome</keyword>
<evidence type="ECO:0000256" key="1">
    <source>
        <dbReference type="ARBA" id="ARBA00006734"/>
    </source>
</evidence>
<dbReference type="Pfam" id="PF13855">
    <property type="entry name" value="LRR_8"/>
    <property type="match status" value="1"/>
</dbReference>
<evidence type="ECO:0000256" key="6">
    <source>
        <dbReference type="ARBA" id="ARBA00022737"/>
    </source>
</evidence>
<dbReference type="InterPro" id="IPR002088">
    <property type="entry name" value="Prenyl_trans_a"/>
</dbReference>
<organism evidence="10 11">
    <name type="scientific">Cuscuta epithymum</name>
    <dbReference type="NCBI Taxonomy" id="186058"/>
    <lineage>
        <taxon>Eukaryota</taxon>
        <taxon>Viridiplantae</taxon>
        <taxon>Streptophyta</taxon>
        <taxon>Embryophyta</taxon>
        <taxon>Tracheophyta</taxon>
        <taxon>Spermatophyta</taxon>
        <taxon>Magnoliopsida</taxon>
        <taxon>eudicotyledons</taxon>
        <taxon>Gunneridae</taxon>
        <taxon>Pentapetalae</taxon>
        <taxon>asterids</taxon>
        <taxon>lamiids</taxon>
        <taxon>Solanales</taxon>
        <taxon>Convolvulaceae</taxon>
        <taxon>Cuscuteae</taxon>
        <taxon>Cuscuta</taxon>
        <taxon>Cuscuta subgen. Cuscuta</taxon>
    </lineage>
</organism>
<accession>A0AAV0C379</accession>
<gene>
    <name evidence="10" type="ORF">CEPIT_LOCUS2324</name>
</gene>
<dbReference type="SUPFAM" id="SSF52058">
    <property type="entry name" value="L domain-like"/>
    <property type="match status" value="1"/>
</dbReference>
<dbReference type="Proteomes" id="UP001152523">
    <property type="component" value="Unassembled WGS sequence"/>
</dbReference>